<evidence type="ECO:0000313" key="2">
    <source>
        <dbReference type="EMBL" id="KAF8761873.1"/>
    </source>
</evidence>
<feature type="region of interest" description="Disordered" evidence="1">
    <location>
        <begin position="338"/>
        <end position="366"/>
    </location>
</feature>
<dbReference type="AlphaFoldDB" id="A0A8H7IM25"/>
<feature type="region of interest" description="Disordered" evidence="1">
    <location>
        <begin position="389"/>
        <end position="450"/>
    </location>
</feature>
<evidence type="ECO:0000313" key="3">
    <source>
        <dbReference type="Proteomes" id="UP000614334"/>
    </source>
</evidence>
<feature type="region of interest" description="Disordered" evidence="1">
    <location>
        <begin position="1"/>
        <end position="105"/>
    </location>
</feature>
<proteinExistence type="predicted"/>
<sequence>MSTVDTGQSDSFSQNSDISIAPSSQESNKSLRSSYTTSTRSARVDSVNNVTNPTSRRLRAPTTRLSSYGTLDSSHLDHINITRPNSAPPSSPPLSPQGTGGHRTPKGLQTLYLQCRTIRECLSQRIPSAHRYPIWYLCCGLVVYVTEPHSGFLVSNRSLGPDAIMAATEVERAFDALSHPQSRTSSRTSFHSANATPQARPAPIDGRIGSLPDDDPAEHLKQTLINAAYQYDPEVSTTENIDEMADRLVLGISTIFNFFTAQKTQSEKCTKFSGILGNALQKTLSHIKEYDLACANNFESRLQNRDDLAQEHRSNTHTLSLQPGGAWGDTFLDYEAFSQNPTYNDPHPRPTHVSNIHPPPDSDSRLESMLNSILDKMNRHDEELQEIRRLCKPSQAKTVNPTSAQTERPSAAPSTSNHTYASRTAQGKQQAKQPDTANNTAPTPQIPHHRFVIKVGNRINIENRITPSTAFTKLRPIIDSRSNSIGGQLKEARWNASGNLMLTFSANTNAKAIEAIQGEMLEALGLQGIGEIDRAVPWGKIRISGVATGIHTDGTPHSPKALLDELLYSNKDEFKGVSDFASISLAFRDRDGSVMKRLLGAQLNMLGHRVKASRWNDKPLLKGTTRCARCGKAHATANHDRSCASCKGVGKENHLPCTHQDKCPVCKDPNAPSHAFNSPLCPERAKYRLPVSSILSRQTDVAMNNE</sequence>
<feature type="compositionally biased region" description="Low complexity" evidence="1">
    <location>
        <begin position="30"/>
        <end position="41"/>
    </location>
</feature>
<feature type="region of interest" description="Disordered" evidence="1">
    <location>
        <begin position="176"/>
        <end position="205"/>
    </location>
</feature>
<organism evidence="2 3">
    <name type="scientific">Rhizoctonia solani</name>
    <dbReference type="NCBI Taxonomy" id="456999"/>
    <lineage>
        <taxon>Eukaryota</taxon>
        <taxon>Fungi</taxon>
        <taxon>Dikarya</taxon>
        <taxon>Basidiomycota</taxon>
        <taxon>Agaricomycotina</taxon>
        <taxon>Agaricomycetes</taxon>
        <taxon>Cantharellales</taxon>
        <taxon>Ceratobasidiaceae</taxon>
        <taxon>Rhizoctonia</taxon>
    </lineage>
</organism>
<feature type="compositionally biased region" description="Polar residues" evidence="1">
    <location>
        <begin position="395"/>
        <end position="443"/>
    </location>
</feature>
<evidence type="ECO:0000256" key="1">
    <source>
        <dbReference type="SAM" id="MobiDB-lite"/>
    </source>
</evidence>
<name>A0A8H7IM25_9AGAM</name>
<feature type="compositionally biased region" description="Polar residues" evidence="1">
    <location>
        <begin position="179"/>
        <end position="197"/>
    </location>
</feature>
<feature type="compositionally biased region" description="Polar residues" evidence="1">
    <location>
        <begin position="46"/>
        <end position="55"/>
    </location>
</feature>
<comment type="caution">
    <text evidence="2">The sequence shown here is derived from an EMBL/GenBank/DDBJ whole genome shotgun (WGS) entry which is preliminary data.</text>
</comment>
<feature type="compositionally biased region" description="Pro residues" evidence="1">
    <location>
        <begin position="86"/>
        <end position="95"/>
    </location>
</feature>
<dbReference type="EMBL" id="JACYCF010000001">
    <property type="protein sequence ID" value="KAF8761873.1"/>
    <property type="molecule type" value="Genomic_DNA"/>
</dbReference>
<feature type="compositionally biased region" description="Polar residues" evidence="1">
    <location>
        <begin position="1"/>
        <end position="28"/>
    </location>
</feature>
<gene>
    <name evidence="2" type="ORF">RHS01_01273</name>
</gene>
<feature type="compositionally biased region" description="Polar residues" evidence="1">
    <location>
        <begin position="63"/>
        <end position="73"/>
    </location>
</feature>
<reference evidence="2" key="1">
    <citation type="submission" date="2020-09" db="EMBL/GenBank/DDBJ databases">
        <title>Comparative genome analyses of four rice-infecting Rhizoctonia solani isolates reveal extensive enrichment of homogalacturonan modification genes.</title>
        <authorList>
            <person name="Lee D.-Y."/>
            <person name="Jeon J."/>
            <person name="Kim K.-T."/>
            <person name="Cheong K."/>
            <person name="Song H."/>
            <person name="Choi G."/>
            <person name="Ko J."/>
            <person name="Opiyo S.O."/>
            <person name="Zuo S."/>
            <person name="Madhav S."/>
            <person name="Lee Y.-H."/>
            <person name="Wang G.-L."/>
        </authorList>
    </citation>
    <scope>NUCLEOTIDE SEQUENCE</scope>
    <source>
        <strain evidence="2">AG1-IA B2</strain>
    </source>
</reference>
<accession>A0A8H7IM25</accession>
<protein>
    <submittedName>
        <fullName evidence="2">Uncharacterized protein</fullName>
    </submittedName>
</protein>
<dbReference type="Proteomes" id="UP000614334">
    <property type="component" value="Unassembled WGS sequence"/>
</dbReference>